<dbReference type="Pfam" id="PF00392">
    <property type="entry name" value="GntR"/>
    <property type="match status" value="1"/>
</dbReference>
<evidence type="ECO:0000256" key="1">
    <source>
        <dbReference type="ARBA" id="ARBA00023015"/>
    </source>
</evidence>
<dbReference type="Gene3D" id="1.10.10.10">
    <property type="entry name" value="Winged helix-like DNA-binding domain superfamily/Winged helix DNA-binding domain"/>
    <property type="match status" value="1"/>
</dbReference>
<dbReference type="PANTHER" id="PTHR44846:SF1">
    <property type="entry name" value="MANNOSYL-D-GLYCERATE TRANSPORT_METABOLISM SYSTEM REPRESSOR MNGR-RELATED"/>
    <property type="match status" value="1"/>
</dbReference>
<sequence length="244" mass="27598">MTQENRPSPQFKPLYEQVKELIIERIVGGVWKPGEVLPSEFQLADMLNVSQGTVRKALNTLTEENVVFRRQGVGTFVSKHTLQEMLFHFFRFKHHLGESADLPTADIIDLQIMGAEPKVALALNLASDDKVIRLHRVRIINGDPCIRELIYLPHHYFGDLHLEAALPHALYNFYQNTFNITIHNAVDSITADLSNATDAKLLNIEVGQPLLEVARVATALDGRLVEYSISRAHSKNLHYEVKIT</sequence>
<accession>A0ABT4JXY3</accession>
<dbReference type="CDD" id="cd07377">
    <property type="entry name" value="WHTH_GntR"/>
    <property type="match status" value="1"/>
</dbReference>
<dbReference type="PANTHER" id="PTHR44846">
    <property type="entry name" value="MANNOSYL-D-GLYCERATE TRANSPORT/METABOLISM SYSTEM REPRESSOR MNGR-RELATED"/>
    <property type="match status" value="1"/>
</dbReference>
<dbReference type="PROSITE" id="PS50949">
    <property type="entry name" value="HTH_GNTR"/>
    <property type="match status" value="1"/>
</dbReference>
<evidence type="ECO:0000313" key="5">
    <source>
        <dbReference type="EMBL" id="MCZ2722643.1"/>
    </source>
</evidence>
<dbReference type="SUPFAM" id="SSF46785">
    <property type="entry name" value="Winged helix' DNA-binding domain"/>
    <property type="match status" value="1"/>
</dbReference>
<keyword evidence="1" id="KW-0805">Transcription regulation</keyword>
<dbReference type="InterPro" id="IPR036390">
    <property type="entry name" value="WH_DNA-bd_sf"/>
</dbReference>
<organism evidence="5 6">
    <name type="scientific">Marinomonas phaeophyticola</name>
    <dbReference type="NCBI Taxonomy" id="3004091"/>
    <lineage>
        <taxon>Bacteria</taxon>
        <taxon>Pseudomonadati</taxon>
        <taxon>Pseudomonadota</taxon>
        <taxon>Gammaproteobacteria</taxon>
        <taxon>Oceanospirillales</taxon>
        <taxon>Oceanospirillaceae</taxon>
        <taxon>Marinomonas</taxon>
    </lineage>
</organism>
<proteinExistence type="predicted"/>
<reference evidence="5" key="1">
    <citation type="submission" date="2022-12" db="EMBL/GenBank/DDBJ databases">
        <title>Marinomonas 15G1-11 sp. nov, isolated from marine algae.</title>
        <authorList>
            <person name="Butt M."/>
            <person name="Choi D.G."/>
            <person name="Kim J.M."/>
            <person name="Lee J.K."/>
            <person name="Baek J.H."/>
            <person name="Jeon C.O."/>
        </authorList>
    </citation>
    <scope>NUCLEOTIDE SEQUENCE</scope>
    <source>
        <strain evidence="5">15G1-11</strain>
    </source>
</reference>
<protein>
    <submittedName>
        <fullName evidence="5">GntR family transcriptional regulator</fullName>
    </submittedName>
</protein>
<name>A0ABT4JXY3_9GAMM</name>
<keyword evidence="3" id="KW-0804">Transcription</keyword>
<dbReference type="SMART" id="SM00345">
    <property type="entry name" value="HTH_GNTR"/>
    <property type="match status" value="1"/>
</dbReference>
<dbReference type="SUPFAM" id="SSF64288">
    <property type="entry name" value="Chorismate lyase-like"/>
    <property type="match status" value="1"/>
</dbReference>
<dbReference type="RefSeq" id="WP_269126422.1">
    <property type="nucleotide sequence ID" value="NZ_JAPUBN010000018.1"/>
</dbReference>
<dbReference type="SMART" id="SM00866">
    <property type="entry name" value="UTRA"/>
    <property type="match status" value="1"/>
</dbReference>
<comment type="caution">
    <text evidence="5">The sequence shown here is derived from an EMBL/GenBank/DDBJ whole genome shotgun (WGS) entry which is preliminary data.</text>
</comment>
<evidence type="ECO:0000259" key="4">
    <source>
        <dbReference type="PROSITE" id="PS50949"/>
    </source>
</evidence>
<dbReference type="InterPro" id="IPR000524">
    <property type="entry name" value="Tscrpt_reg_HTH_GntR"/>
</dbReference>
<dbReference type="InterPro" id="IPR028978">
    <property type="entry name" value="Chorismate_lyase_/UTRA_dom_sf"/>
</dbReference>
<feature type="domain" description="HTH gntR-type" evidence="4">
    <location>
        <begin position="12"/>
        <end position="80"/>
    </location>
</feature>
<dbReference type="Gene3D" id="3.40.1410.10">
    <property type="entry name" value="Chorismate lyase-like"/>
    <property type="match status" value="1"/>
</dbReference>
<evidence type="ECO:0000256" key="3">
    <source>
        <dbReference type="ARBA" id="ARBA00023163"/>
    </source>
</evidence>
<dbReference type="InterPro" id="IPR050679">
    <property type="entry name" value="Bact_HTH_transcr_reg"/>
</dbReference>
<dbReference type="InterPro" id="IPR011663">
    <property type="entry name" value="UTRA"/>
</dbReference>
<dbReference type="Pfam" id="PF07702">
    <property type="entry name" value="UTRA"/>
    <property type="match status" value="1"/>
</dbReference>
<keyword evidence="2" id="KW-0238">DNA-binding</keyword>
<dbReference type="InterPro" id="IPR036388">
    <property type="entry name" value="WH-like_DNA-bd_sf"/>
</dbReference>
<keyword evidence="6" id="KW-1185">Reference proteome</keyword>
<gene>
    <name evidence="5" type="ORF">O1D97_13745</name>
</gene>
<dbReference type="PRINTS" id="PR00035">
    <property type="entry name" value="HTHGNTR"/>
</dbReference>
<evidence type="ECO:0000313" key="6">
    <source>
        <dbReference type="Proteomes" id="UP001149719"/>
    </source>
</evidence>
<evidence type="ECO:0000256" key="2">
    <source>
        <dbReference type="ARBA" id="ARBA00023125"/>
    </source>
</evidence>
<dbReference type="EMBL" id="JAPUBN010000018">
    <property type="protein sequence ID" value="MCZ2722643.1"/>
    <property type="molecule type" value="Genomic_DNA"/>
</dbReference>
<dbReference type="Proteomes" id="UP001149719">
    <property type="component" value="Unassembled WGS sequence"/>
</dbReference>